<dbReference type="AlphaFoldDB" id="A0A972F805"/>
<keyword evidence="7" id="KW-1185">Reference proteome</keyword>
<dbReference type="InterPro" id="IPR004300">
    <property type="entry name" value="Glyco_hydro_57_N"/>
</dbReference>
<dbReference type="InterPro" id="IPR011330">
    <property type="entry name" value="Glyco_hydro/deAcase_b/a-brl"/>
</dbReference>
<feature type="compositionally biased region" description="Low complexity" evidence="4">
    <location>
        <begin position="572"/>
        <end position="583"/>
    </location>
</feature>
<proteinExistence type="inferred from homology"/>
<comment type="similarity">
    <text evidence="1 3">Belongs to the glycosyl hydrolase 57 family.</text>
</comment>
<keyword evidence="2 3" id="KW-0119">Carbohydrate metabolism</keyword>
<evidence type="ECO:0000256" key="4">
    <source>
        <dbReference type="SAM" id="MobiDB-lite"/>
    </source>
</evidence>
<evidence type="ECO:0000313" key="7">
    <source>
        <dbReference type="Proteomes" id="UP000599523"/>
    </source>
</evidence>
<feature type="region of interest" description="Disordered" evidence="4">
    <location>
        <begin position="555"/>
        <end position="583"/>
    </location>
</feature>
<dbReference type="CDD" id="cd10796">
    <property type="entry name" value="GH57N_APU"/>
    <property type="match status" value="1"/>
</dbReference>
<dbReference type="InterPro" id="IPR052046">
    <property type="entry name" value="GH57_Enzymes"/>
</dbReference>
<keyword evidence="6" id="KW-0378">Hydrolase</keyword>
<dbReference type="RefSeq" id="WP_168988341.1">
    <property type="nucleotide sequence ID" value="NZ_CAWPHM010000292.1"/>
</dbReference>
<evidence type="ECO:0000256" key="3">
    <source>
        <dbReference type="RuleBase" id="RU361196"/>
    </source>
</evidence>
<dbReference type="Pfam" id="PF03065">
    <property type="entry name" value="Glyco_hydro_57"/>
    <property type="match status" value="1"/>
</dbReference>
<protein>
    <submittedName>
        <fullName evidence="6">Glycoside hydrolase</fullName>
    </submittedName>
</protein>
<reference evidence="6" key="1">
    <citation type="submission" date="2019-12" db="EMBL/GenBank/DDBJ databases">
        <title>Comparative genomics gives insights into the taxonomy of the Azoarcus-Aromatoleum group and reveals separate origins of nif in the plant-associated Azoarcus and non-plant-associated Aromatoleum sub-groups.</title>
        <authorList>
            <person name="Lafos M."/>
            <person name="Maluk M."/>
            <person name="Batista M."/>
            <person name="Junghare M."/>
            <person name="Carmona M."/>
            <person name="Faoro H."/>
            <person name="Cruz L.M."/>
            <person name="Battistoni F."/>
            <person name="De Souza E."/>
            <person name="Pedrosa F."/>
            <person name="Chen W.-M."/>
            <person name="Poole P.S."/>
            <person name="Dixon R.A."/>
            <person name="James E.K."/>
        </authorList>
    </citation>
    <scope>NUCLEOTIDE SEQUENCE</scope>
    <source>
        <strain evidence="6">NSC3</strain>
    </source>
</reference>
<dbReference type="PANTHER" id="PTHR36306">
    <property type="entry name" value="ALPHA-AMYLASE-RELATED-RELATED"/>
    <property type="match status" value="1"/>
</dbReference>
<organism evidence="6 7">
    <name type="scientific">Azoarcus taiwanensis</name>
    <dbReference type="NCBI Taxonomy" id="666964"/>
    <lineage>
        <taxon>Bacteria</taxon>
        <taxon>Pseudomonadati</taxon>
        <taxon>Pseudomonadota</taxon>
        <taxon>Betaproteobacteria</taxon>
        <taxon>Rhodocyclales</taxon>
        <taxon>Zoogloeaceae</taxon>
        <taxon>Azoarcus</taxon>
    </lineage>
</organism>
<dbReference type="GO" id="GO:0005975">
    <property type="term" value="P:carbohydrate metabolic process"/>
    <property type="evidence" value="ECO:0007669"/>
    <property type="project" value="InterPro"/>
</dbReference>
<name>A0A972F805_9RHOO</name>
<sequence>MTKGLDLVLLWHMHQPDYRVERHGGENEFAMPWTYLHAIKDYVDMAAHLERHEGMRAVVNFAPVLLEQIEDYAAQFRERRFRDPLLRCLAQARLDDLSLAERRMLLDTCFRSNHRTMLDPYPPYANLYRIHREITAADASAAVYLSGDYFSDLLTWYHLAWCGETERRRQPLLMRLMAKGCGFDAGDRRALLELIGELIAGLIGRYRALAEKGCIELSASPLAHPIAPLLLDPSCARQAQPDLPLPANPVYPGGRSRVLAHIDEALLSHERCFGHRPEGLWPAEGAVSDPFVRLLAGGRFAWVASSESVLANSLRHQGVDFDAERGRHLYRPWQLADCPGLTLFFRDERLSDLIGFDYAKWYGSDAVSHFVGELEAIVDAAPDGERPVVSVILDGENAWEYYPYNAYYFLDHLYEALATHPTISVTTFAERSTRTEGFGALETLVAGSWVQGTLSTWIGHADKNRAWELLCEAKRSYDLALSGGTLGSAAASAAARRLACCESSDWFWWLGSANEKAAIAAFDDLFRENLKGLYGWLGFPPPTVLDRPVSQLEERPIQEAARDGTMLRGQPASAAGGASHDSD</sequence>
<evidence type="ECO:0000259" key="5">
    <source>
        <dbReference type="Pfam" id="PF03065"/>
    </source>
</evidence>
<feature type="domain" description="Glycoside hydrolase family 57 N-terminal" evidence="5">
    <location>
        <begin position="9"/>
        <end position="431"/>
    </location>
</feature>
<gene>
    <name evidence="6" type="ORF">GPA21_11675</name>
</gene>
<dbReference type="Gene3D" id="3.20.110.10">
    <property type="entry name" value="Glycoside hydrolase 38, N terminal domain"/>
    <property type="match status" value="2"/>
</dbReference>
<dbReference type="InterPro" id="IPR027291">
    <property type="entry name" value="Glyco_hydro_38_N_sf"/>
</dbReference>
<evidence type="ECO:0000256" key="2">
    <source>
        <dbReference type="ARBA" id="ARBA00023277"/>
    </source>
</evidence>
<evidence type="ECO:0000313" key="6">
    <source>
        <dbReference type="EMBL" id="NMG03628.1"/>
    </source>
</evidence>
<dbReference type="Proteomes" id="UP000599523">
    <property type="component" value="Unassembled WGS sequence"/>
</dbReference>
<comment type="caution">
    <text evidence="6">The sequence shown here is derived from an EMBL/GenBank/DDBJ whole genome shotgun (WGS) entry which is preliminary data.</text>
</comment>
<accession>A0A972F805</accession>
<dbReference type="EMBL" id="WTVM01000065">
    <property type="protein sequence ID" value="NMG03628.1"/>
    <property type="molecule type" value="Genomic_DNA"/>
</dbReference>
<evidence type="ECO:0000256" key="1">
    <source>
        <dbReference type="ARBA" id="ARBA00006821"/>
    </source>
</evidence>
<dbReference type="GO" id="GO:0016787">
    <property type="term" value="F:hydrolase activity"/>
    <property type="evidence" value="ECO:0007669"/>
    <property type="project" value="UniProtKB-KW"/>
</dbReference>
<dbReference type="SUPFAM" id="SSF88713">
    <property type="entry name" value="Glycoside hydrolase/deacetylase"/>
    <property type="match status" value="1"/>
</dbReference>
<dbReference type="PANTHER" id="PTHR36306:SF1">
    <property type="entry name" value="ALPHA-AMYLASE-RELATED"/>
    <property type="match status" value="1"/>
</dbReference>